<organism evidence="2 3">
    <name type="scientific">Adineta ricciae</name>
    <name type="common">Rotifer</name>
    <dbReference type="NCBI Taxonomy" id="249248"/>
    <lineage>
        <taxon>Eukaryota</taxon>
        <taxon>Metazoa</taxon>
        <taxon>Spiralia</taxon>
        <taxon>Gnathifera</taxon>
        <taxon>Rotifera</taxon>
        <taxon>Eurotatoria</taxon>
        <taxon>Bdelloidea</taxon>
        <taxon>Adinetida</taxon>
        <taxon>Adinetidae</taxon>
        <taxon>Adineta</taxon>
    </lineage>
</organism>
<dbReference type="Proteomes" id="UP000663828">
    <property type="component" value="Unassembled WGS sequence"/>
</dbReference>
<dbReference type="EMBL" id="CAJNOR010001451">
    <property type="protein sequence ID" value="CAF1145412.1"/>
    <property type="molecule type" value="Genomic_DNA"/>
</dbReference>
<evidence type="ECO:0000256" key="1">
    <source>
        <dbReference type="SAM" id="SignalP"/>
    </source>
</evidence>
<name>A0A814SIQ4_ADIRI</name>
<evidence type="ECO:0008006" key="4">
    <source>
        <dbReference type="Google" id="ProtNLM"/>
    </source>
</evidence>
<feature type="chain" id="PRO_5032760296" description="F-box domain-containing protein" evidence="1">
    <location>
        <begin position="21"/>
        <end position="808"/>
    </location>
</feature>
<accession>A0A814SIQ4</accession>
<keyword evidence="3" id="KW-1185">Reference proteome</keyword>
<feature type="signal peptide" evidence="1">
    <location>
        <begin position="1"/>
        <end position="20"/>
    </location>
</feature>
<dbReference type="Gene3D" id="3.80.10.10">
    <property type="entry name" value="Ribonuclease Inhibitor"/>
    <property type="match status" value="1"/>
</dbReference>
<proteinExistence type="predicted"/>
<dbReference type="SUPFAM" id="SSF52047">
    <property type="entry name" value="RNI-like"/>
    <property type="match status" value="1"/>
</dbReference>
<gene>
    <name evidence="2" type="ORF">XAT740_LOCUS20653</name>
</gene>
<keyword evidence="1" id="KW-0732">Signal</keyword>
<dbReference type="InterPro" id="IPR032675">
    <property type="entry name" value="LRR_dom_sf"/>
</dbReference>
<reference evidence="2" key="1">
    <citation type="submission" date="2021-02" db="EMBL/GenBank/DDBJ databases">
        <authorList>
            <person name="Nowell W R."/>
        </authorList>
    </citation>
    <scope>NUCLEOTIDE SEQUENCE</scope>
</reference>
<dbReference type="AlphaFoldDB" id="A0A814SIQ4"/>
<evidence type="ECO:0000313" key="2">
    <source>
        <dbReference type="EMBL" id="CAF1145412.1"/>
    </source>
</evidence>
<protein>
    <recommendedName>
        <fullName evidence="4">F-box domain-containing protein</fullName>
    </recommendedName>
</protein>
<evidence type="ECO:0000313" key="3">
    <source>
        <dbReference type="Proteomes" id="UP000663828"/>
    </source>
</evidence>
<comment type="caution">
    <text evidence="2">The sequence shown here is derived from an EMBL/GenBank/DDBJ whole genome shotgun (WGS) entry which is preliminary data.</text>
</comment>
<sequence length="808" mass="94722">MLSIIFVYIYFLTFLSSTVQHRCLEFCDVYLSFNETLDVISSACDKTFESGECFTELSFDYVSKLIHIKFGEQSVVSANATSDDYYLSHETELWHETFNVQWTIFKHKCYNEDTCDLKYVNTKILEMRKLTWNFAEFQQKLYSALFTPDSTLDTIRCASTDGQPATCSDGIKSCSLNMDNLRFNNTQRGCSSHSDDHTRKQLGIKEETAYFLNGKEDARQSLVEYVCNHDLCNERDPYHIVMKLLIEYNLLRPDTPIEPPFSMSNELLLIIFSHLHQIDVIRTFTNLNQRFQRMIIPFASAIDLTYRNMPSYRLYQSFCQDVLPLHGSNIRSLRLAGNQQLYFIQPQLHRLTNLQSLTLIGERSYDINQFVIEKQFLIDILSTSSCLSELIIFPAKQNVLHTIASHPSPNLSTLTLLFYNDIPNFTLTASLLVIKRLYINLWSLKAVKQLLRILPSIEQLYLSLLRFKDSTNCHLIEVPPKLTKLHLEINGFFYSRYGPRSDYIHQFLNAFKDCIYSLDLIFINALREFSIYNRFQSLTKDFVRLQSFQYYLQTQYQPHFPHLFSNVEQLQNSTYILYTLPRLQPFDTVSNRTSVYHDMDYNPNQTFVYNNKCPLVSHYFGDGSLLTPTLDEQFELVNVHQIKIWGVRNIRSSLSELFTRVIMKSSSLTDMHIGEPANVCIQILHNVSVRQRKQIIYLDLYYYSYFDWRKSVSVLSDMLPNLKILGLTLRSHRIHLKRFHVASIIEDLRMYCRTLSVLMLELRKSDEEFKSNFKRIKTELYELSVRTMETRPLCYTTNGDSAALLIWL</sequence>